<organism evidence="1 2">
    <name type="scientific">Salegentibacter mishustinae</name>
    <dbReference type="NCBI Taxonomy" id="270918"/>
    <lineage>
        <taxon>Bacteria</taxon>
        <taxon>Pseudomonadati</taxon>
        <taxon>Bacteroidota</taxon>
        <taxon>Flavobacteriia</taxon>
        <taxon>Flavobacteriales</taxon>
        <taxon>Flavobacteriaceae</taxon>
        <taxon>Salegentibacter</taxon>
    </lineage>
</organism>
<keyword evidence="1" id="KW-0808">Transferase</keyword>
<dbReference type="NCBIfam" id="TIGR04282">
    <property type="entry name" value="glyco_like_cofC"/>
    <property type="match status" value="1"/>
</dbReference>
<dbReference type="PANTHER" id="PTHR36529:SF1">
    <property type="entry name" value="GLYCOSYLTRANSFERASE"/>
    <property type="match status" value="1"/>
</dbReference>
<dbReference type="InterPro" id="IPR018641">
    <property type="entry name" value="Trfase_1_rSAM/seldom-assoc"/>
</dbReference>
<dbReference type="RefSeq" id="WP_057482939.1">
    <property type="nucleotide sequence ID" value="NZ_BMWR01000005.1"/>
</dbReference>
<dbReference type="GO" id="GO:0016740">
    <property type="term" value="F:transferase activity"/>
    <property type="evidence" value="ECO:0007669"/>
    <property type="project" value="UniProtKB-KW"/>
</dbReference>
<keyword evidence="2" id="KW-1185">Reference proteome</keyword>
<dbReference type="PANTHER" id="PTHR36529">
    <property type="entry name" value="SLL1095 PROTEIN"/>
    <property type="match status" value="1"/>
</dbReference>
<dbReference type="OrthoDB" id="9798250at2"/>
<evidence type="ECO:0000313" key="2">
    <source>
        <dbReference type="Proteomes" id="UP000051643"/>
    </source>
</evidence>
<dbReference type="STRING" id="270918.APR42_10980"/>
<evidence type="ECO:0000313" key="1">
    <source>
        <dbReference type="EMBL" id="KRG27591.1"/>
    </source>
</evidence>
<sequence>MSLKPTEALLIIFTRNPEPGKVKTRIAKDVGDITAFKIYNFLLKHTVSVTRNLAVSKEVYYSEAIPKNDIWEKEIYSKNLQKGKGLGERMKNAFQEGFKNGYQNIIIIGSDLYDLQQEDLEKAFQLLQEKDAVIGPATDGGYYLLGMNQLFPEVFEDKKWGTSSVLEDTLNDLKGKNIALLEARNDVDYYSDIKDHKDFQQFFKY</sequence>
<dbReference type="InterPro" id="IPR029044">
    <property type="entry name" value="Nucleotide-diphossugar_trans"/>
</dbReference>
<name>A0A0Q9ZG53_9FLAO</name>
<dbReference type="Pfam" id="PF09837">
    <property type="entry name" value="DUF2064"/>
    <property type="match status" value="1"/>
</dbReference>
<dbReference type="EMBL" id="LKTP01000035">
    <property type="protein sequence ID" value="KRG27591.1"/>
    <property type="molecule type" value="Genomic_DNA"/>
</dbReference>
<gene>
    <name evidence="1" type="ORF">APR42_10980</name>
</gene>
<dbReference type="AlphaFoldDB" id="A0A0Q9ZG53"/>
<dbReference type="SUPFAM" id="SSF53448">
    <property type="entry name" value="Nucleotide-diphospho-sugar transferases"/>
    <property type="match status" value="1"/>
</dbReference>
<dbReference type="Gene3D" id="3.90.550.10">
    <property type="entry name" value="Spore Coat Polysaccharide Biosynthesis Protein SpsA, Chain A"/>
    <property type="match status" value="1"/>
</dbReference>
<protein>
    <submittedName>
        <fullName evidence="1">Glycosyltransferase</fullName>
    </submittedName>
</protein>
<dbReference type="Proteomes" id="UP000051643">
    <property type="component" value="Unassembled WGS sequence"/>
</dbReference>
<proteinExistence type="predicted"/>
<comment type="caution">
    <text evidence="1">The sequence shown here is derived from an EMBL/GenBank/DDBJ whole genome shotgun (WGS) entry which is preliminary data.</text>
</comment>
<accession>A0A0Q9ZG53</accession>
<reference evidence="1" key="1">
    <citation type="submission" date="2015-10" db="EMBL/GenBank/DDBJ databases">
        <title>Draft genome sequence of Salegentibacter mishustinae KCTC 12263.</title>
        <authorList>
            <person name="Lin W."/>
            <person name="Zheng Q."/>
        </authorList>
    </citation>
    <scope>NUCLEOTIDE SEQUENCE [LARGE SCALE GENOMIC DNA]</scope>
    <source>
        <strain evidence="1">KCTC 12263</strain>
    </source>
</reference>